<feature type="region of interest" description="Disordered" evidence="1">
    <location>
        <begin position="1"/>
        <end position="30"/>
    </location>
</feature>
<feature type="compositionally biased region" description="Low complexity" evidence="1">
    <location>
        <begin position="902"/>
        <end position="911"/>
    </location>
</feature>
<dbReference type="EMBL" id="ML978067">
    <property type="protein sequence ID" value="KAF2019702.1"/>
    <property type="molecule type" value="Genomic_DNA"/>
</dbReference>
<evidence type="ECO:0000313" key="2">
    <source>
        <dbReference type="EMBL" id="KAF2019702.1"/>
    </source>
</evidence>
<feature type="compositionally biased region" description="Low complexity" evidence="1">
    <location>
        <begin position="228"/>
        <end position="254"/>
    </location>
</feature>
<feature type="region of interest" description="Disordered" evidence="1">
    <location>
        <begin position="1145"/>
        <end position="1241"/>
    </location>
</feature>
<reference evidence="2" key="1">
    <citation type="journal article" date="2020" name="Stud. Mycol.">
        <title>101 Dothideomycetes genomes: a test case for predicting lifestyles and emergence of pathogens.</title>
        <authorList>
            <person name="Haridas S."/>
            <person name="Albert R."/>
            <person name="Binder M."/>
            <person name="Bloem J."/>
            <person name="Labutti K."/>
            <person name="Salamov A."/>
            <person name="Andreopoulos B."/>
            <person name="Baker S."/>
            <person name="Barry K."/>
            <person name="Bills G."/>
            <person name="Bluhm B."/>
            <person name="Cannon C."/>
            <person name="Castanera R."/>
            <person name="Culley D."/>
            <person name="Daum C."/>
            <person name="Ezra D."/>
            <person name="Gonzalez J."/>
            <person name="Henrissat B."/>
            <person name="Kuo A."/>
            <person name="Liang C."/>
            <person name="Lipzen A."/>
            <person name="Lutzoni F."/>
            <person name="Magnuson J."/>
            <person name="Mondo S."/>
            <person name="Nolan M."/>
            <person name="Ohm R."/>
            <person name="Pangilinan J."/>
            <person name="Park H.-J."/>
            <person name="Ramirez L."/>
            <person name="Alfaro M."/>
            <person name="Sun H."/>
            <person name="Tritt A."/>
            <person name="Yoshinaga Y."/>
            <person name="Zwiers L.-H."/>
            <person name="Turgeon B."/>
            <person name="Goodwin S."/>
            <person name="Spatafora J."/>
            <person name="Crous P."/>
            <person name="Grigoriev I."/>
        </authorList>
    </citation>
    <scope>NUCLEOTIDE SEQUENCE</scope>
    <source>
        <strain evidence="2">CBS 175.79</strain>
    </source>
</reference>
<feature type="compositionally biased region" description="Basic residues" evidence="1">
    <location>
        <begin position="984"/>
        <end position="994"/>
    </location>
</feature>
<feature type="region of interest" description="Disordered" evidence="1">
    <location>
        <begin position="632"/>
        <end position="731"/>
    </location>
</feature>
<feature type="region of interest" description="Disordered" evidence="1">
    <location>
        <begin position="772"/>
        <end position="792"/>
    </location>
</feature>
<proteinExistence type="predicted"/>
<feature type="compositionally biased region" description="Polar residues" evidence="1">
    <location>
        <begin position="1166"/>
        <end position="1176"/>
    </location>
</feature>
<feature type="compositionally biased region" description="Basic and acidic residues" evidence="1">
    <location>
        <begin position="172"/>
        <end position="192"/>
    </location>
</feature>
<feature type="compositionally biased region" description="Pro residues" evidence="1">
    <location>
        <begin position="1018"/>
        <end position="1033"/>
    </location>
</feature>
<feature type="compositionally biased region" description="Basic residues" evidence="1">
    <location>
        <begin position="1"/>
        <end position="16"/>
    </location>
</feature>
<feature type="compositionally biased region" description="Polar residues" evidence="1">
    <location>
        <begin position="294"/>
        <end position="343"/>
    </location>
</feature>
<dbReference type="RefSeq" id="XP_033388041.1">
    <property type="nucleotide sequence ID" value="XM_033523337.1"/>
</dbReference>
<dbReference type="AlphaFoldDB" id="A0A6A5Y2E2"/>
<feature type="compositionally biased region" description="Polar residues" evidence="1">
    <location>
        <begin position="513"/>
        <end position="528"/>
    </location>
</feature>
<feature type="region of interest" description="Disordered" evidence="1">
    <location>
        <begin position="496"/>
        <end position="620"/>
    </location>
</feature>
<protein>
    <submittedName>
        <fullName evidence="2">Uncharacterized protein</fullName>
    </submittedName>
</protein>
<feature type="region of interest" description="Disordered" evidence="1">
    <location>
        <begin position="166"/>
        <end position="484"/>
    </location>
</feature>
<evidence type="ECO:0000256" key="1">
    <source>
        <dbReference type="SAM" id="MobiDB-lite"/>
    </source>
</evidence>
<feature type="compositionally biased region" description="Polar residues" evidence="1">
    <location>
        <begin position="946"/>
        <end position="958"/>
    </location>
</feature>
<organism evidence="2 3">
    <name type="scientific">Aaosphaeria arxii CBS 175.79</name>
    <dbReference type="NCBI Taxonomy" id="1450172"/>
    <lineage>
        <taxon>Eukaryota</taxon>
        <taxon>Fungi</taxon>
        <taxon>Dikarya</taxon>
        <taxon>Ascomycota</taxon>
        <taxon>Pezizomycotina</taxon>
        <taxon>Dothideomycetes</taxon>
        <taxon>Pleosporomycetidae</taxon>
        <taxon>Pleosporales</taxon>
        <taxon>Pleosporales incertae sedis</taxon>
        <taxon>Aaosphaeria</taxon>
    </lineage>
</organism>
<feature type="region of interest" description="Disordered" evidence="1">
    <location>
        <begin position="101"/>
        <end position="134"/>
    </location>
</feature>
<feature type="compositionally biased region" description="Polar residues" evidence="1">
    <location>
        <begin position="1056"/>
        <end position="1077"/>
    </location>
</feature>
<keyword evidence="3" id="KW-1185">Reference proteome</keyword>
<dbReference type="OrthoDB" id="5335210at2759"/>
<dbReference type="GeneID" id="54280734"/>
<feature type="compositionally biased region" description="Low complexity" evidence="1">
    <location>
        <begin position="115"/>
        <end position="126"/>
    </location>
</feature>
<feature type="compositionally biased region" description="Low complexity" evidence="1">
    <location>
        <begin position="212"/>
        <end position="221"/>
    </location>
</feature>
<feature type="compositionally biased region" description="Basic and acidic residues" evidence="1">
    <location>
        <begin position="415"/>
        <end position="428"/>
    </location>
</feature>
<feature type="compositionally biased region" description="Polar residues" evidence="1">
    <location>
        <begin position="193"/>
        <end position="204"/>
    </location>
</feature>
<name>A0A6A5Y2E2_9PLEO</name>
<accession>A0A6A5Y2E2</accession>
<evidence type="ECO:0000313" key="3">
    <source>
        <dbReference type="Proteomes" id="UP000799778"/>
    </source>
</evidence>
<feature type="compositionally biased region" description="Basic and acidic residues" evidence="1">
    <location>
        <begin position="438"/>
        <end position="478"/>
    </location>
</feature>
<gene>
    <name evidence="2" type="ORF">BU24DRAFT_342923</name>
</gene>
<feature type="region of interest" description="Disordered" evidence="1">
    <location>
        <begin position="838"/>
        <end position="1082"/>
    </location>
</feature>
<feature type="compositionally biased region" description="Basic and acidic residues" evidence="1">
    <location>
        <begin position="877"/>
        <end position="901"/>
    </location>
</feature>
<feature type="compositionally biased region" description="Low complexity" evidence="1">
    <location>
        <begin position="356"/>
        <end position="366"/>
    </location>
</feature>
<dbReference type="Proteomes" id="UP000799778">
    <property type="component" value="Unassembled WGS sequence"/>
</dbReference>
<feature type="compositionally biased region" description="Polar residues" evidence="1">
    <location>
        <begin position="632"/>
        <end position="686"/>
    </location>
</feature>
<feature type="compositionally biased region" description="Basic and acidic residues" evidence="1">
    <location>
        <begin position="848"/>
        <end position="863"/>
    </location>
</feature>
<sequence length="1241" mass="134238">MNRFLTRRKGENKKKKSEPEPEPKIDIAVALPPSDDFRTSLIMPSLSTRFSMLREQDDPSSLIGKASDDSVLAPKRQSRLHEFGFVAGGLSDIAEVSSLNGSIRPPFATERSDSFDSSDGSGSMMSRARPGEGNVLFGGRQKIYKISNAASSKNLGRALYEDDVAMSSWQKSRAEERERQLREEQEAHERQTLESQMLDTQTIEPISPVRDSPYSPSFPSYDQKRETSSSTNSGTANTRTSTAATSIASQGAGSIPAPSPALPTHNGPASPTDFNRAATKARRLYDQGLDQHMQDQQSSAMNRLNSIQRTRAPTGRSTPPLPFNQTRSATNLNDRFNRSQPLRTESPAPSGKDVHSNSSSPIISRPQSPPLMSPVGSDIEEAQTLNSALQPNDRGKATALGAFNKPKQAFNEQQYAERMRRLQQEREAPVAAPPSASKLDKPAKPSLRERAEQERRKRAEAGAVERQRSGSAADEKEAASPFSVFQKAANQMKATPVLPLSPLKKTEEHAAQKVTSPPGTTFFASPGSSDDEDDQPQPLAIKPTEPERRPQNIPVASGPAPPILEHPAWRSRSNSQMDDSKRLAPLSRDAPRNALQTDIAEAKEGPEIDSPTLGDNGGLSGLIRQHLRNVSNVSSDYGDGNQVTMSPPATSTNPPLSLYTQNVAPQRQHPASETDTPAHSSYTHSNPWDLDDLDNPYYGERDSTSSTSPVEAHKTKAPNAPSSSIAQALQDDISEWERDMRKTHKREPSVEEREAFQRELALRQRAIQDSLRGQLGQDHSRAAPVPGQPHGGLKNALNMLRAKSSRESFATVNEQRAGPDSKAMRMLGIGNAVNGSSTSLAGPYGGGDHWRSENHLGHREPPLRQKPSRVLQQSEQDAQRELESRLQQRPSTDDVHRDSRSNGRTPTSSRPSTRDRSSSEVSSGRSRSRPGHYRDDLEQAMAEGTGSRNTVYPANTMPSVPGYVANPTQPLPSERSSPESQARMRSRSNSRTAKHLQPLHTGIKNGASPHLSPAGTSPMPPFSPGLPASPRPSPGATSPNPNVFRPHPSPVPPFAASNTPPVSGSSTPVAASFNTNAGAGAIIPSTATLRKKSINKADISEPIFLSTTSVIDTVNLPPGASLKNGGDAAPPVPPINPMRRRFGFGRTANEEPAVQAPFPPYAEPMRTNSSDALASQNPPPRNRLRKTSSAGDGLHSKAQAQMGASPAVPPMPFGRKGSSPPRPINDRHIPQAQHNMDGAMF</sequence>